<dbReference type="EC" id="2.7.11.1" evidence="1"/>
<reference evidence="14 15" key="1">
    <citation type="submission" date="2023-10" db="EMBL/GenBank/DDBJ databases">
        <authorList>
            <person name="Maclean D."/>
            <person name="Macfadyen A."/>
        </authorList>
    </citation>
    <scope>NUCLEOTIDE SEQUENCE [LARGE SCALE GENOMIC DNA]</scope>
</reference>
<dbReference type="CDD" id="cd14046">
    <property type="entry name" value="STKc_EIF2AK4_GCN2_rpt2"/>
    <property type="match status" value="1"/>
</dbReference>
<dbReference type="EMBL" id="CAUYUE010000003">
    <property type="protein sequence ID" value="CAK0752569.1"/>
    <property type="molecule type" value="Genomic_DNA"/>
</dbReference>
<dbReference type="InterPro" id="IPR036621">
    <property type="entry name" value="Anticodon-bd_dom_sf"/>
</dbReference>
<accession>A0AAV1HZB7</accession>
<protein>
    <recommendedName>
        <fullName evidence="1">non-specific serine/threonine protein kinase</fullName>
        <ecNumber evidence="1">2.7.11.1</ecNumber>
    </recommendedName>
</protein>
<dbReference type="Gene3D" id="3.30.930.10">
    <property type="entry name" value="Bira Bifunctional Protein, Domain 2"/>
    <property type="match status" value="1"/>
</dbReference>
<keyword evidence="4 11" id="KW-0547">Nucleotide-binding</keyword>
<evidence type="ECO:0000256" key="2">
    <source>
        <dbReference type="ARBA" id="ARBA00022527"/>
    </source>
</evidence>
<dbReference type="Pfam" id="PF13393">
    <property type="entry name" value="tRNA-synt_His"/>
    <property type="match status" value="1"/>
</dbReference>
<evidence type="ECO:0000256" key="7">
    <source>
        <dbReference type="ARBA" id="ARBA00022917"/>
    </source>
</evidence>
<dbReference type="PANTHER" id="PTHR11042:SF136">
    <property type="entry name" value="EIF-2-ALPHA KINASE GCN2"/>
    <property type="match status" value="1"/>
</dbReference>
<dbReference type="GO" id="GO:0007165">
    <property type="term" value="P:signal transduction"/>
    <property type="evidence" value="ECO:0007669"/>
    <property type="project" value="UniProtKB-ARBA"/>
</dbReference>
<organism evidence="14 15">
    <name type="scientific">Coccomyxa viridis</name>
    <dbReference type="NCBI Taxonomy" id="1274662"/>
    <lineage>
        <taxon>Eukaryota</taxon>
        <taxon>Viridiplantae</taxon>
        <taxon>Chlorophyta</taxon>
        <taxon>core chlorophytes</taxon>
        <taxon>Trebouxiophyceae</taxon>
        <taxon>Trebouxiophyceae incertae sedis</taxon>
        <taxon>Coccomyxaceae</taxon>
        <taxon>Coccomyxa</taxon>
    </lineage>
</organism>
<keyword evidence="3" id="KW-0808">Transferase</keyword>
<feature type="region of interest" description="Disordered" evidence="12">
    <location>
        <begin position="569"/>
        <end position="589"/>
    </location>
</feature>
<dbReference type="PROSITE" id="PS00108">
    <property type="entry name" value="PROTEIN_KINASE_ST"/>
    <property type="match status" value="1"/>
</dbReference>
<dbReference type="PANTHER" id="PTHR11042">
    <property type="entry name" value="EUKARYOTIC TRANSLATION INITIATION FACTOR 2-ALPHA KINASE EIF2-ALPHA KINASE -RELATED"/>
    <property type="match status" value="1"/>
</dbReference>
<dbReference type="Proteomes" id="UP001314263">
    <property type="component" value="Unassembled WGS sequence"/>
</dbReference>
<dbReference type="GO" id="GO:0005634">
    <property type="term" value="C:nucleus"/>
    <property type="evidence" value="ECO:0007669"/>
    <property type="project" value="TreeGrafter"/>
</dbReference>
<dbReference type="AlphaFoldDB" id="A0AAV1HZB7"/>
<dbReference type="InterPro" id="IPR045864">
    <property type="entry name" value="aa-tRNA-synth_II/BPL/LPL"/>
</dbReference>
<feature type="binding site" evidence="11">
    <location>
        <position position="326"/>
    </location>
    <ligand>
        <name>ATP</name>
        <dbReference type="ChEBI" id="CHEBI:30616"/>
    </ligand>
</feature>
<dbReference type="PROSITE" id="PS00107">
    <property type="entry name" value="PROTEIN_KINASE_ATP"/>
    <property type="match status" value="1"/>
</dbReference>
<feature type="region of interest" description="Disordered" evidence="12">
    <location>
        <begin position="370"/>
        <end position="485"/>
    </location>
</feature>
<dbReference type="InterPro" id="IPR000719">
    <property type="entry name" value="Prot_kinase_dom"/>
</dbReference>
<keyword evidence="6 11" id="KW-0067">ATP-binding</keyword>
<keyword evidence="5" id="KW-0418">Kinase</keyword>
<evidence type="ECO:0000256" key="8">
    <source>
        <dbReference type="ARBA" id="ARBA00037982"/>
    </source>
</evidence>
<dbReference type="FunFam" id="3.40.50.800:FF:000012">
    <property type="entry name" value="Histidine--tRNA ligase, cytoplasmic"/>
    <property type="match status" value="1"/>
</dbReference>
<feature type="region of interest" description="Disordered" evidence="12">
    <location>
        <begin position="1214"/>
        <end position="1242"/>
    </location>
</feature>
<keyword evidence="7" id="KW-0648">Protein biosynthesis</keyword>
<dbReference type="InterPro" id="IPR024435">
    <property type="entry name" value="HisRS-related_dom"/>
</dbReference>
<feature type="compositionally biased region" description="Basic residues" evidence="12">
    <location>
        <begin position="1231"/>
        <end position="1242"/>
    </location>
</feature>
<dbReference type="PROSITE" id="PS50011">
    <property type="entry name" value="PROTEIN_KINASE_DOM"/>
    <property type="match status" value="1"/>
</dbReference>
<keyword evidence="15" id="KW-1185">Reference proteome</keyword>
<dbReference type="Gene3D" id="3.30.200.20">
    <property type="entry name" value="Phosphorylase Kinase, domain 1"/>
    <property type="match status" value="1"/>
</dbReference>
<feature type="compositionally biased region" description="Polar residues" evidence="12">
    <location>
        <begin position="387"/>
        <end position="396"/>
    </location>
</feature>
<sequence length="1242" mass="135060">MQEILRKHNDPRRTALPTEAGPASLWHAMQQREDPGSDGSEGSEQATPLGQEPWLEDGSGGLFSSGHAPTSSPAWQHAQPDTAHVHNPRDGLGRQASQQQEVSGEDVVGQQDRTELAVTEAASAAGPAGRLKSSSVTGPDHSEPSNSMMGNLMSTMRSASDTAASADGDTREDLKRDILLAHMLSLLTQQYMPAHALPALAAYLTDKGVMPQWVQVILTQQPALFDRVFQKLFTEEIAEAAESVSLHALAANKEEPAAWAFQRLWDRRGGQAASLVPKPRAATASSQGLSRYETDFQELRTLGKGGYGLVVAAVNRLDGRQYAVKKIRMPSAAPVAYSRLMREVSTLARLQHPHVVRYFQAWCEAGSGDMPLDAEPETDSELGDWLGQTSESQPHLTPSLHAPSFSVRHKPLGLDPVQEASSEGYKSSAPVGRTSSHDDDSESTAPGAGFWQTHTSATAETSRPEPSKKGTGRHSNRPDAEPPPGVQMLYIQMEFCPRTLREVLDRGPLSPEDCWQVLRQLLAGLAHIHAQGIIHRDLKPANIFYDARGDIKLGDFGLAKFASAAEAEAHDSSATLSPGTATEQDLTSGDRTGTVGTSFYISPEVAKGWAVYDDRVDVFSLGIVAFELWHPFSTGMERVAMLKNLQEHGALPAEWAAANPKVAELITWLTAANPRHRPSMREVLRSELLPPTVGDEQLTDLLRSLPDNAEAYDRVVDSIFNMPVENLRPEEVPGTPNAFQVSARQAILETLESVFARHGAVPMDSSDIGFCPVDPPPDVAALLSTTGARLAMRYELRAPFAAWLARQAESHAHNPAIMESMRRYEVAWVRRRGVGRALPKAHLQADLDIATLPGSSPSETLLADAEVIRAVSEVMDALPDWIGELEVRLGHRALLEAALVNARVPKELRGSALQLLATGLAASPRVSGARSEHWPSIKIALEGLGLPAGAVSACKIWLLQVPGDAEAALHRLQTKLLDVPAGAKRASREVQGAIESLKIVTGHLAAWNLPKYVHVTVEPFLRPHADYYSGAAFQVNVVHPMTGASSLIAVGGRYDGLIRSFWPPSQWQPMGAVGTTLNVERLISLASPQNHPGRSTLQASQAEVLVCAKGGGGLLKERKALAALLWEAGIKAELVHAAAPSQTFQYEWAAARNIHWLVTIHAVTFSTTDTVQVKNLERRTEEDVAYTAIAKYLTSVLPRFQQMHRRDLALASQEELEDDLTEDSRQEGRGVRRYGRRHSERR</sequence>
<dbReference type="GO" id="GO:0006412">
    <property type="term" value="P:translation"/>
    <property type="evidence" value="ECO:0007669"/>
    <property type="project" value="UniProtKB-KW"/>
</dbReference>
<feature type="compositionally biased region" description="Polar residues" evidence="12">
    <location>
        <begin position="575"/>
        <end position="589"/>
    </location>
</feature>
<dbReference type="Pfam" id="PF00069">
    <property type="entry name" value="Pkinase"/>
    <property type="match status" value="2"/>
</dbReference>
<evidence type="ECO:0000256" key="6">
    <source>
        <dbReference type="ARBA" id="ARBA00022840"/>
    </source>
</evidence>
<dbReference type="InterPro" id="IPR008271">
    <property type="entry name" value="Ser/Thr_kinase_AS"/>
</dbReference>
<dbReference type="Pfam" id="PF12745">
    <property type="entry name" value="HGTP_anticodon2"/>
    <property type="match status" value="1"/>
</dbReference>
<evidence type="ECO:0000313" key="14">
    <source>
        <dbReference type="EMBL" id="CAK0752569.1"/>
    </source>
</evidence>
<feature type="region of interest" description="Disordered" evidence="12">
    <location>
        <begin position="1"/>
        <end position="152"/>
    </location>
</feature>
<feature type="domain" description="Protein kinase" evidence="13">
    <location>
        <begin position="296"/>
        <end position="689"/>
    </location>
</feature>
<feature type="compositionally biased region" description="Basic and acidic residues" evidence="12">
    <location>
        <begin position="83"/>
        <end position="92"/>
    </location>
</feature>
<evidence type="ECO:0000256" key="1">
    <source>
        <dbReference type="ARBA" id="ARBA00012513"/>
    </source>
</evidence>
<comment type="catalytic activity">
    <reaction evidence="9">
        <text>L-threonyl-[protein] + ATP = O-phospho-L-threonyl-[protein] + ADP + H(+)</text>
        <dbReference type="Rhea" id="RHEA:46608"/>
        <dbReference type="Rhea" id="RHEA-COMP:11060"/>
        <dbReference type="Rhea" id="RHEA-COMP:11605"/>
        <dbReference type="ChEBI" id="CHEBI:15378"/>
        <dbReference type="ChEBI" id="CHEBI:30013"/>
        <dbReference type="ChEBI" id="CHEBI:30616"/>
        <dbReference type="ChEBI" id="CHEBI:61977"/>
        <dbReference type="ChEBI" id="CHEBI:456216"/>
        <dbReference type="EC" id="2.7.11.1"/>
    </reaction>
</comment>
<comment type="caution">
    <text evidence="14">The sequence shown here is derived from an EMBL/GenBank/DDBJ whole genome shotgun (WGS) entry which is preliminary data.</text>
</comment>
<proteinExistence type="inferred from homology"/>
<evidence type="ECO:0000256" key="3">
    <source>
        <dbReference type="ARBA" id="ARBA00022679"/>
    </source>
</evidence>
<comment type="similarity">
    <text evidence="8">Belongs to the protein kinase superfamily. Ser/Thr protein kinase family. GCN2 subfamily.</text>
</comment>
<evidence type="ECO:0000256" key="5">
    <source>
        <dbReference type="ARBA" id="ARBA00022777"/>
    </source>
</evidence>
<dbReference type="InterPro" id="IPR011009">
    <property type="entry name" value="Kinase-like_dom_sf"/>
</dbReference>
<evidence type="ECO:0000256" key="11">
    <source>
        <dbReference type="PROSITE-ProRule" id="PRU10141"/>
    </source>
</evidence>
<evidence type="ECO:0000256" key="9">
    <source>
        <dbReference type="ARBA" id="ARBA00047899"/>
    </source>
</evidence>
<evidence type="ECO:0000259" key="13">
    <source>
        <dbReference type="PROSITE" id="PS50011"/>
    </source>
</evidence>
<evidence type="ECO:0000313" key="15">
    <source>
        <dbReference type="Proteomes" id="UP001314263"/>
    </source>
</evidence>
<keyword evidence="2" id="KW-0723">Serine/threonine-protein kinase</keyword>
<dbReference type="GO" id="GO:0004694">
    <property type="term" value="F:eukaryotic translation initiation factor 2alpha kinase activity"/>
    <property type="evidence" value="ECO:0007669"/>
    <property type="project" value="TreeGrafter"/>
</dbReference>
<dbReference type="InterPro" id="IPR050339">
    <property type="entry name" value="CC_SR_Kinase"/>
</dbReference>
<dbReference type="GO" id="GO:0005829">
    <property type="term" value="C:cytosol"/>
    <property type="evidence" value="ECO:0007669"/>
    <property type="project" value="TreeGrafter"/>
</dbReference>
<feature type="compositionally biased region" description="Polar residues" evidence="12">
    <location>
        <begin position="452"/>
        <end position="461"/>
    </location>
</feature>
<dbReference type="Gene3D" id="3.40.50.800">
    <property type="entry name" value="Anticodon-binding domain"/>
    <property type="match status" value="1"/>
</dbReference>
<dbReference type="SUPFAM" id="SSF56112">
    <property type="entry name" value="Protein kinase-like (PK-like)"/>
    <property type="match status" value="1"/>
</dbReference>
<dbReference type="SUPFAM" id="SSF52954">
    <property type="entry name" value="Class II aaRS ABD-related"/>
    <property type="match status" value="1"/>
</dbReference>
<comment type="catalytic activity">
    <reaction evidence="10">
        <text>L-seryl-[protein] + ATP = O-phospho-L-seryl-[protein] + ADP + H(+)</text>
        <dbReference type="Rhea" id="RHEA:17989"/>
        <dbReference type="Rhea" id="RHEA-COMP:9863"/>
        <dbReference type="Rhea" id="RHEA-COMP:11604"/>
        <dbReference type="ChEBI" id="CHEBI:15378"/>
        <dbReference type="ChEBI" id="CHEBI:29999"/>
        <dbReference type="ChEBI" id="CHEBI:30616"/>
        <dbReference type="ChEBI" id="CHEBI:83421"/>
        <dbReference type="ChEBI" id="CHEBI:456216"/>
        <dbReference type="EC" id="2.7.11.1"/>
    </reaction>
</comment>
<evidence type="ECO:0000256" key="12">
    <source>
        <dbReference type="SAM" id="MobiDB-lite"/>
    </source>
</evidence>
<dbReference type="SUPFAM" id="SSF55681">
    <property type="entry name" value="Class II aaRS and biotin synthetases"/>
    <property type="match status" value="1"/>
</dbReference>
<feature type="compositionally biased region" description="Acidic residues" evidence="12">
    <location>
        <begin position="372"/>
        <end position="382"/>
    </location>
</feature>
<dbReference type="GO" id="GO:0005524">
    <property type="term" value="F:ATP binding"/>
    <property type="evidence" value="ECO:0007669"/>
    <property type="project" value="UniProtKB-UniRule"/>
</dbReference>
<evidence type="ECO:0000256" key="10">
    <source>
        <dbReference type="ARBA" id="ARBA00048679"/>
    </source>
</evidence>
<evidence type="ECO:0000256" key="4">
    <source>
        <dbReference type="ARBA" id="ARBA00022741"/>
    </source>
</evidence>
<dbReference type="InterPro" id="IPR017441">
    <property type="entry name" value="Protein_kinase_ATP_BS"/>
</dbReference>
<dbReference type="SMART" id="SM00220">
    <property type="entry name" value="S_TKc"/>
    <property type="match status" value="1"/>
</dbReference>
<dbReference type="Gene3D" id="1.10.510.10">
    <property type="entry name" value="Transferase(Phosphotransferase) domain 1"/>
    <property type="match status" value="1"/>
</dbReference>
<gene>
    <name evidence="14" type="ORF">CVIRNUC_002156</name>
</gene>
<dbReference type="InterPro" id="IPR041715">
    <property type="entry name" value="HisRS-like_core"/>
</dbReference>
<name>A0AAV1HZB7_9CHLO</name>
<feature type="compositionally biased region" description="Basic and acidic residues" evidence="12">
    <location>
        <begin position="1"/>
        <end position="13"/>
    </location>
</feature>